<reference evidence="10" key="1">
    <citation type="journal article" date="2020" name="Nat. Commun.">
        <title>Large-scale genome sequencing of mycorrhizal fungi provides insights into the early evolution of symbiotic traits.</title>
        <authorList>
            <person name="Miyauchi S."/>
            <person name="Kiss E."/>
            <person name="Kuo A."/>
            <person name="Drula E."/>
            <person name="Kohler A."/>
            <person name="Sanchez-Garcia M."/>
            <person name="Morin E."/>
            <person name="Andreopoulos B."/>
            <person name="Barry K.W."/>
            <person name="Bonito G."/>
            <person name="Buee M."/>
            <person name="Carver A."/>
            <person name="Chen C."/>
            <person name="Cichocki N."/>
            <person name="Clum A."/>
            <person name="Culley D."/>
            <person name="Crous P.W."/>
            <person name="Fauchery L."/>
            <person name="Girlanda M."/>
            <person name="Hayes R.D."/>
            <person name="Keri Z."/>
            <person name="LaButti K."/>
            <person name="Lipzen A."/>
            <person name="Lombard V."/>
            <person name="Magnuson J."/>
            <person name="Maillard F."/>
            <person name="Murat C."/>
            <person name="Nolan M."/>
            <person name="Ohm R.A."/>
            <person name="Pangilinan J."/>
            <person name="Pereira M.F."/>
            <person name="Perotto S."/>
            <person name="Peter M."/>
            <person name="Pfister S."/>
            <person name="Riley R."/>
            <person name="Sitrit Y."/>
            <person name="Stielow J.B."/>
            <person name="Szollosi G."/>
            <person name="Zifcakova L."/>
            <person name="Stursova M."/>
            <person name="Spatafora J.W."/>
            <person name="Tedersoo L."/>
            <person name="Vaario L.M."/>
            <person name="Yamada A."/>
            <person name="Yan M."/>
            <person name="Wang P."/>
            <person name="Xu J."/>
            <person name="Bruns T."/>
            <person name="Baldrian P."/>
            <person name="Vilgalys R."/>
            <person name="Dunand C."/>
            <person name="Henrissat B."/>
            <person name="Grigoriev I.V."/>
            <person name="Hibbett D."/>
            <person name="Nagy L.G."/>
            <person name="Martin F.M."/>
        </authorList>
    </citation>
    <scope>NUCLEOTIDE SEQUENCE</scope>
    <source>
        <strain evidence="10">UP504</strain>
    </source>
</reference>
<evidence type="ECO:0000313" key="11">
    <source>
        <dbReference type="Proteomes" id="UP000886523"/>
    </source>
</evidence>
<feature type="transmembrane region" description="Helical" evidence="8">
    <location>
        <begin position="231"/>
        <end position="252"/>
    </location>
</feature>
<dbReference type="AlphaFoldDB" id="A0A9P6AQT6"/>
<protein>
    <recommendedName>
        <fullName evidence="9">Wax synthase domain-containing protein</fullName>
    </recommendedName>
</protein>
<dbReference type="InterPro" id="IPR044851">
    <property type="entry name" value="Wax_synthase"/>
</dbReference>
<comment type="subcellular location">
    <subcellularLocation>
        <location evidence="1">Membrane</location>
        <topology evidence="1">Multi-pass membrane protein</topology>
    </subcellularLocation>
</comment>
<proteinExistence type="inferred from homology"/>
<dbReference type="OrthoDB" id="1077582at2759"/>
<dbReference type="Pfam" id="PF13813">
    <property type="entry name" value="MBOAT_2"/>
    <property type="match status" value="1"/>
</dbReference>
<feature type="transmembrane region" description="Helical" evidence="8">
    <location>
        <begin position="78"/>
        <end position="103"/>
    </location>
</feature>
<dbReference type="GO" id="GO:0006629">
    <property type="term" value="P:lipid metabolic process"/>
    <property type="evidence" value="ECO:0007669"/>
    <property type="project" value="InterPro"/>
</dbReference>
<feature type="transmembrane region" description="Helical" evidence="8">
    <location>
        <begin position="173"/>
        <end position="193"/>
    </location>
</feature>
<dbReference type="PANTHER" id="PTHR31595">
    <property type="entry name" value="LONG-CHAIN-ALCOHOL O-FATTY-ACYLTRANSFERASE 3-RELATED"/>
    <property type="match status" value="1"/>
</dbReference>
<dbReference type="InterPro" id="IPR032805">
    <property type="entry name" value="Wax_synthase_dom"/>
</dbReference>
<evidence type="ECO:0000259" key="9">
    <source>
        <dbReference type="Pfam" id="PF13813"/>
    </source>
</evidence>
<keyword evidence="7 8" id="KW-0472">Membrane</keyword>
<feature type="transmembrane region" description="Helical" evidence="8">
    <location>
        <begin position="20"/>
        <end position="40"/>
    </location>
</feature>
<dbReference type="GO" id="GO:0016020">
    <property type="term" value="C:membrane"/>
    <property type="evidence" value="ECO:0007669"/>
    <property type="project" value="UniProtKB-SubCell"/>
</dbReference>
<comment type="pathway">
    <text evidence="2">Secondary metabolite biosynthesis.</text>
</comment>
<feature type="transmembrane region" description="Helical" evidence="8">
    <location>
        <begin position="272"/>
        <end position="290"/>
    </location>
</feature>
<evidence type="ECO:0000313" key="10">
    <source>
        <dbReference type="EMBL" id="KAF9510237.1"/>
    </source>
</evidence>
<dbReference type="EMBL" id="MU129020">
    <property type="protein sequence ID" value="KAF9510237.1"/>
    <property type="molecule type" value="Genomic_DNA"/>
</dbReference>
<evidence type="ECO:0000256" key="3">
    <source>
        <dbReference type="ARBA" id="ARBA00007282"/>
    </source>
</evidence>
<keyword evidence="4" id="KW-0808">Transferase</keyword>
<keyword evidence="5 8" id="KW-0812">Transmembrane</keyword>
<name>A0A9P6AQT6_9AGAM</name>
<organism evidence="10 11">
    <name type="scientific">Hydnum rufescens UP504</name>
    <dbReference type="NCBI Taxonomy" id="1448309"/>
    <lineage>
        <taxon>Eukaryota</taxon>
        <taxon>Fungi</taxon>
        <taxon>Dikarya</taxon>
        <taxon>Basidiomycota</taxon>
        <taxon>Agaricomycotina</taxon>
        <taxon>Agaricomycetes</taxon>
        <taxon>Cantharellales</taxon>
        <taxon>Hydnaceae</taxon>
        <taxon>Hydnum</taxon>
    </lineage>
</organism>
<evidence type="ECO:0000256" key="6">
    <source>
        <dbReference type="ARBA" id="ARBA00022989"/>
    </source>
</evidence>
<feature type="transmembrane region" description="Helical" evidence="8">
    <location>
        <begin position="302"/>
        <end position="320"/>
    </location>
</feature>
<keyword evidence="6 8" id="KW-1133">Transmembrane helix</keyword>
<comment type="caution">
    <text evidence="10">The sequence shown here is derived from an EMBL/GenBank/DDBJ whole genome shotgun (WGS) entry which is preliminary data.</text>
</comment>
<evidence type="ECO:0000256" key="7">
    <source>
        <dbReference type="ARBA" id="ARBA00023136"/>
    </source>
</evidence>
<dbReference type="Proteomes" id="UP000886523">
    <property type="component" value="Unassembled WGS sequence"/>
</dbReference>
<evidence type="ECO:0000256" key="5">
    <source>
        <dbReference type="ARBA" id="ARBA00022692"/>
    </source>
</evidence>
<evidence type="ECO:0000256" key="1">
    <source>
        <dbReference type="ARBA" id="ARBA00004141"/>
    </source>
</evidence>
<feature type="domain" description="Wax synthase" evidence="9">
    <location>
        <begin position="248"/>
        <end position="342"/>
    </location>
</feature>
<dbReference type="GO" id="GO:0008374">
    <property type="term" value="F:O-acyltransferase activity"/>
    <property type="evidence" value="ECO:0007669"/>
    <property type="project" value="InterPro"/>
</dbReference>
<evidence type="ECO:0000256" key="4">
    <source>
        <dbReference type="ARBA" id="ARBA00022679"/>
    </source>
</evidence>
<evidence type="ECO:0000256" key="2">
    <source>
        <dbReference type="ARBA" id="ARBA00005179"/>
    </source>
</evidence>
<dbReference type="PANTHER" id="PTHR31595:SF57">
    <property type="entry name" value="OS04G0481900 PROTEIN"/>
    <property type="match status" value="1"/>
</dbReference>
<keyword evidence="11" id="KW-1185">Reference proteome</keyword>
<gene>
    <name evidence="10" type="ORF">BS47DRAFT_1331843</name>
</gene>
<feature type="transmembrane region" description="Helical" evidence="8">
    <location>
        <begin position="340"/>
        <end position="361"/>
    </location>
</feature>
<sequence length="418" mass="46671">MGANSTYSDSGANPAVARTLLPPLSLGCFLLIVCYFTLTFPGSQGARFTRLFLSPFALWAFWDFGFGHFLHYDPLMPVTVYTVLGSYGPFGLLRTIEAFFLMADDPPRWVSLQTGEVLPLPEDLSGRIGYALDLFATIRGLSWFRGRRWDFALPRLAEFQSPHSRATFAIRRIALFALCYLAADAVDACIKAIPFDLTSSRPVTSAPLTQQLVCVIGLSLWTLFGMEIYLALLSAICVGFGLTSSSAWPPLFDSPFLATSIQDFWGNRWHHVYRQSFVRFATSITSLFLGSNAKANKGIGRVAKIILVFLLSALLHVSIIARHPQNPALARRGLLDWSTIFFFFGQPVGMGIDICIVYLGAGTTWRRIFTWVWFPWTARWWADAYVKTGLLGGSEPFISWSPVRGILFGNWYPEPVVP</sequence>
<accession>A0A9P6AQT6</accession>
<evidence type="ECO:0000256" key="8">
    <source>
        <dbReference type="SAM" id="Phobius"/>
    </source>
</evidence>
<comment type="similarity">
    <text evidence="3">Belongs to the wax synthase family.</text>
</comment>
<feature type="transmembrane region" description="Helical" evidence="8">
    <location>
        <begin position="52"/>
        <end position="72"/>
    </location>
</feature>
<feature type="transmembrane region" description="Helical" evidence="8">
    <location>
        <begin position="205"/>
        <end position="224"/>
    </location>
</feature>